<keyword evidence="1" id="KW-1133">Transmembrane helix</keyword>
<reference evidence="3" key="1">
    <citation type="journal article" date="2019" name="Int. J. Syst. Evol. Microbiol.">
        <title>The Global Catalogue of Microorganisms (GCM) 10K type strain sequencing project: providing services to taxonomists for standard genome sequencing and annotation.</title>
        <authorList>
            <consortium name="The Broad Institute Genomics Platform"/>
            <consortium name="The Broad Institute Genome Sequencing Center for Infectious Disease"/>
            <person name="Wu L."/>
            <person name="Ma J."/>
        </authorList>
    </citation>
    <scope>NUCLEOTIDE SEQUENCE [LARGE SCALE GENOMIC DNA]</scope>
    <source>
        <strain evidence="3">JCM 3296</strain>
    </source>
</reference>
<dbReference type="EMBL" id="BMRE01000018">
    <property type="protein sequence ID" value="GGU45455.1"/>
    <property type="molecule type" value="Genomic_DNA"/>
</dbReference>
<feature type="transmembrane region" description="Helical" evidence="1">
    <location>
        <begin position="101"/>
        <end position="119"/>
    </location>
</feature>
<sequence length="122" mass="12536">MFLRVIIGALAGAVVGAGFLMSLHLLPRQGDIIVIAMSIPVIFAFWMAVAGGLIAGGFRLAGQNRAWWATGAGGAVWVVVIVSLVFGGAFSKHNDLPFPPVALAVSCAAYAIAALCTGVRAR</sequence>
<feature type="transmembrane region" description="Helical" evidence="1">
    <location>
        <begin position="32"/>
        <end position="54"/>
    </location>
</feature>
<evidence type="ECO:0000313" key="3">
    <source>
        <dbReference type="Proteomes" id="UP000649573"/>
    </source>
</evidence>
<keyword evidence="1" id="KW-0472">Membrane</keyword>
<gene>
    <name evidence="2" type="ORF">GCM10010178_42330</name>
</gene>
<evidence type="ECO:0000313" key="2">
    <source>
        <dbReference type="EMBL" id="GGU45455.1"/>
    </source>
</evidence>
<keyword evidence="1" id="KW-0812">Transmembrane</keyword>
<feature type="transmembrane region" description="Helical" evidence="1">
    <location>
        <begin position="66"/>
        <end position="89"/>
    </location>
</feature>
<dbReference type="Proteomes" id="UP000649573">
    <property type="component" value="Unassembled WGS sequence"/>
</dbReference>
<comment type="caution">
    <text evidence="2">The sequence shown here is derived from an EMBL/GenBank/DDBJ whole genome shotgun (WGS) entry which is preliminary data.</text>
</comment>
<accession>A0ABQ2UPI4</accession>
<proteinExistence type="predicted"/>
<protein>
    <recommendedName>
        <fullName evidence="4">4 TMS phage holin, superfamily IV</fullName>
    </recommendedName>
</protein>
<keyword evidence="3" id="KW-1185">Reference proteome</keyword>
<evidence type="ECO:0008006" key="4">
    <source>
        <dbReference type="Google" id="ProtNLM"/>
    </source>
</evidence>
<evidence type="ECO:0000256" key="1">
    <source>
        <dbReference type="SAM" id="Phobius"/>
    </source>
</evidence>
<feature type="transmembrane region" description="Helical" evidence="1">
    <location>
        <begin position="7"/>
        <end position="26"/>
    </location>
</feature>
<organism evidence="2 3">
    <name type="scientific">Lentzea flava</name>
    <dbReference type="NCBI Taxonomy" id="103732"/>
    <lineage>
        <taxon>Bacteria</taxon>
        <taxon>Bacillati</taxon>
        <taxon>Actinomycetota</taxon>
        <taxon>Actinomycetes</taxon>
        <taxon>Pseudonocardiales</taxon>
        <taxon>Pseudonocardiaceae</taxon>
        <taxon>Lentzea</taxon>
    </lineage>
</organism>
<name>A0ABQ2UPI4_9PSEU</name>